<evidence type="ECO:0000259" key="10">
    <source>
        <dbReference type="SMART" id="SM00911"/>
    </source>
</evidence>
<dbReference type="InterPro" id="IPR036890">
    <property type="entry name" value="HATPase_C_sf"/>
</dbReference>
<evidence type="ECO:0000259" key="9">
    <source>
        <dbReference type="SMART" id="SM00387"/>
    </source>
</evidence>
<dbReference type="PANTHER" id="PTHR41523:SF8">
    <property type="entry name" value="ETHYLENE RESPONSE SENSOR PROTEIN"/>
    <property type="match status" value="1"/>
</dbReference>
<comment type="caution">
    <text evidence="11">The sequence shown here is derived from an EMBL/GenBank/DDBJ whole genome shotgun (WGS) entry which is preliminary data.</text>
</comment>
<keyword evidence="8" id="KW-0812">Transmembrane</keyword>
<keyword evidence="3" id="KW-0597">Phosphoprotein</keyword>
<keyword evidence="4" id="KW-0808">Transferase</keyword>
<dbReference type="EC" id="2.7.13.3" evidence="2"/>
<gene>
    <name evidence="11" type="ORF">OJ962_06450</name>
</gene>
<feature type="transmembrane region" description="Helical" evidence="8">
    <location>
        <begin position="144"/>
        <end position="162"/>
    </location>
</feature>
<proteinExistence type="predicted"/>
<evidence type="ECO:0000256" key="7">
    <source>
        <dbReference type="ARBA" id="ARBA00022840"/>
    </source>
</evidence>
<evidence type="ECO:0000256" key="5">
    <source>
        <dbReference type="ARBA" id="ARBA00022741"/>
    </source>
</evidence>
<dbReference type="SMART" id="SM00911">
    <property type="entry name" value="HWE_HK"/>
    <property type="match status" value="1"/>
</dbReference>
<keyword evidence="6 11" id="KW-0418">Kinase</keyword>
<dbReference type="Pfam" id="PF02518">
    <property type="entry name" value="HATPase_c"/>
    <property type="match status" value="1"/>
</dbReference>
<feature type="domain" description="Histidine kinase/HSP90-like ATPase" evidence="9">
    <location>
        <begin position="258"/>
        <end position="341"/>
    </location>
</feature>
<dbReference type="InterPro" id="IPR011102">
    <property type="entry name" value="Sig_transdc_His_kinase_HWE"/>
</dbReference>
<keyword evidence="8" id="KW-1133">Transmembrane helix</keyword>
<reference evidence="11" key="1">
    <citation type="submission" date="2022-10" db="EMBL/GenBank/DDBJ databases">
        <title>The WGS of Solirubrobacter sp. CPCC 204708.</title>
        <authorList>
            <person name="Jiang Z."/>
        </authorList>
    </citation>
    <scope>NUCLEOTIDE SEQUENCE</scope>
    <source>
        <strain evidence="11">CPCC 204708</strain>
    </source>
</reference>
<dbReference type="GO" id="GO:0016301">
    <property type="term" value="F:kinase activity"/>
    <property type="evidence" value="ECO:0007669"/>
    <property type="project" value="UniProtKB-KW"/>
</dbReference>
<dbReference type="InterPro" id="IPR003594">
    <property type="entry name" value="HATPase_dom"/>
</dbReference>
<sequence length="347" mass="36137">MRIPLHETWRAGTALGWTSVAAVVLALLVGVPIADAELVWVLTGFSAVAHLAISRLPWATLLPTPRGRLLIDLWAGGVLVSVCGLVLIAGGQSRLDLLLLLVVPFLAISNDDNPRALVAWMVVAAGAFAVCIGFAPDPLPTSEALFHAVLLAGSTLLGLQLARAVREATRRAQLEGAMLAEAHHRVKNSLQVVAELLQLGGPAAVERASERIQSIAAVHAVLARQGGGRVPAPELLEAVVAGYDGVTVSAEPLELPFPVAQNLGVVVNELVANALQHGKPPVTVELRSGELVVRDAGGGPPSLDGGSGLGLALVRQVVTNGLFGTVELQDGAVRITFDPSRDARPRR</sequence>
<comment type="catalytic activity">
    <reaction evidence="1">
        <text>ATP + protein L-histidine = ADP + protein N-phospho-L-histidine.</text>
        <dbReference type="EC" id="2.7.13.3"/>
    </reaction>
</comment>
<dbReference type="Pfam" id="PF07568">
    <property type="entry name" value="HisKA_2"/>
    <property type="match status" value="1"/>
</dbReference>
<keyword evidence="8" id="KW-0472">Membrane</keyword>
<dbReference type="RefSeq" id="WP_202956289.1">
    <property type="nucleotide sequence ID" value="NZ_JAPCID010000007.1"/>
</dbReference>
<evidence type="ECO:0000256" key="8">
    <source>
        <dbReference type="SAM" id="Phobius"/>
    </source>
</evidence>
<feature type="transmembrane region" description="Helical" evidence="8">
    <location>
        <begin position="70"/>
        <end position="89"/>
    </location>
</feature>
<dbReference type="Gene3D" id="3.30.565.10">
    <property type="entry name" value="Histidine kinase-like ATPase, C-terminal domain"/>
    <property type="match status" value="1"/>
</dbReference>
<evidence type="ECO:0000256" key="6">
    <source>
        <dbReference type="ARBA" id="ARBA00022777"/>
    </source>
</evidence>
<dbReference type="EMBL" id="JAPCID010000007">
    <property type="protein sequence ID" value="MDA0137130.1"/>
    <property type="molecule type" value="Genomic_DNA"/>
</dbReference>
<protein>
    <recommendedName>
        <fullName evidence="2">histidine kinase</fullName>
        <ecNumber evidence="2">2.7.13.3</ecNumber>
    </recommendedName>
</protein>
<evidence type="ECO:0000256" key="4">
    <source>
        <dbReference type="ARBA" id="ARBA00022679"/>
    </source>
</evidence>
<keyword evidence="5" id="KW-0547">Nucleotide-binding</keyword>
<evidence type="ECO:0000256" key="3">
    <source>
        <dbReference type="ARBA" id="ARBA00022553"/>
    </source>
</evidence>
<dbReference type="SMART" id="SM00387">
    <property type="entry name" value="HATPase_c"/>
    <property type="match status" value="1"/>
</dbReference>
<organism evidence="11 12">
    <name type="scientific">Solirubrobacter deserti</name>
    <dbReference type="NCBI Taxonomy" id="2282478"/>
    <lineage>
        <taxon>Bacteria</taxon>
        <taxon>Bacillati</taxon>
        <taxon>Actinomycetota</taxon>
        <taxon>Thermoleophilia</taxon>
        <taxon>Solirubrobacterales</taxon>
        <taxon>Solirubrobacteraceae</taxon>
        <taxon>Solirubrobacter</taxon>
    </lineage>
</organism>
<evidence type="ECO:0000256" key="2">
    <source>
        <dbReference type="ARBA" id="ARBA00012438"/>
    </source>
</evidence>
<dbReference type="Proteomes" id="UP001147700">
    <property type="component" value="Unassembled WGS sequence"/>
</dbReference>
<feature type="transmembrane region" description="Helical" evidence="8">
    <location>
        <begin position="39"/>
        <end position="58"/>
    </location>
</feature>
<feature type="transmembrane region" description="Helical" evidence="8">
    <location>
        <begin position="12"/>
        <end position="33"/>
    </location>
</feature>
<dbReference type="SUPFAM" id="SSF55874">
    <property type="entry name" value="ATPase domain of HSP90 chaperone/DNA topoisomerase II/histidine kinase"/>
    <property type="match status" value="1"/>
</dbReference>
<evidence type="ECO:0000313" key="11">
    <source>
        <dbReference type="EMBL" id="MDA0137130.1"/>
    </source>
</evidence>
<feature type="transmembrane region" description="Helical" evidence="8">
    <location>
        <begin position="95"/>
        <end position="110"/>
    </location>
</feature>
<dbReference type="PANTHER" id="PTHR41523">
    <property type="entry name" value="TWO-COMPONENT SYSTEM SENSOR PROTEIN"/>
    <property type="match status" value="1"/>
</dbReference>
<keyword evidence="7" id="KW-0067">ATP-binding</keyword>
<dbReference type="InterPro" id="IPR011495">
    <property type="entry name" value="Sig_transdc_His_kin_sub2_dim/P"/>
</dbReference>
<feature type="transmembrane region" description="Helical" evidence="8">
    <location>
        <begin position="117"/>
        <end position="138"/>
    </location>
</feature>
<name>A0ABT4RF19_9ACTN</name>
<feature type="domain" description="Signal transduction histidine kinase HWE region" evidence="10">
    <location>
        <begin position="181"/>
        <end position="252"/>
    </location>
</feature>
<keyword evidence="12" id="KW-1185">Reference proteome</keyword>
<evidence type="ECO:0000313" key="12">
    <source>
        <dbReference type="Proteomes" id="UP001147700"/>
    </source>
</evidence>
<evidence type="ECO:0000256" key="1">
    <source>
        <dbReference type="ARBA" id="ARBA00000085"/>
    </source>
</evidence>
<accession>A0ABT4RF19</accession>